<dbReference type="FunFam" id="3.40.50.1970:FF:000003">
    <property type="entry name" value="Alcohol dehydrogenase, iron-containing"/>
    <property type="match status" value="1"/>
</dbReference>
<dbReference type="InterPro" id="IPR001670">
    <property type="entry name" value="ADH_Fe/GldA"/>
</dbReference>
<dbReference type="EMBL" id="FOSB01000006">
    <property type="protein sequence ID" value="SFK05382.1"/>
    <property type="molecule type" value="Genomic_DNA"/>
</dbReference>
<dbReference type="SUPFAM" id="SSF56796">
    <property type="entry name" value="Dehydroquinate synthase-like"/>
    <property type="match status" value="1"/>
</dbReference>
<dbReference type="eggNOG" id="COG1454">
    <property type="taxonomic scope" value="Bacteria"/>
</dbReference>
<keyword evidence="7" id="KW-1185">Reference proteome</keyword>
<dbReference type="Pfam" id="PF25137">
    <property type="entry name" value="ADH_Fe_C"/>
    <property type="match status" value="1"/>
</dbReference>
<dbReference type="AlphaFoldDB" id="A0A1I3WD50"/>
<evidence type="ECO:0000259" key="4">
    <source>
        <dbReference type="Pfam" id="PF00465"/>
    </source>
</evidence>
<dbReference type="PROSITE" id="PS00913">
    <property type="entry name" value="ADH_IRON_1"/>
    <property type="match status" value="1"/>
</dbReference>
<evidence type="ECO:0000313" key="6">
    <source>
        <dbReference type="EMBL" id="SFK05382.1"/>
    </source>
</evidence>
<dbReference type="PANTHER" id="PTHR11496:SF102">
    <property type="entry name" value="ALCOHOL DEHYDROGENASE 4"/>
    <property type="match status" value="1"/>
</dbReference>
<dbReference type="CDD" id="cd08551">
    <property type="entry name" value="Fe-ADH"/>
    <property type="match status" value="1"/>
</dbReference>
<name>A0A1I3WD50_HALDA</name>
<feature type="domain" description="Alcohol dehydrogenase iron-type/glycerol dehydrogenase GldA" evidence="4">
    <location>
        <begin position="12"/>
        <end position="180"/>
    </location>
</feature>
<keyword evidence="3" id="KW-0520">NAD</keyword>
<dbReference type="FunFam" id="1.20.1090.10:FF:000001">
    <property type="entry name" value="Aldehyde-alcohol dehydrogenase"/>
    <property type="match status" value="1"/>
</dbReference>
<dbReference type="Gene3D" id="1.20.1090.10">
    <property type="entry name" value="Dehydroquinate synthase-like - alpha domain"/>
    <property type="match status" value="1"/>
</dbReference>
<dbReference type="InterPro" id="IPR056798">
    <property type="entry name" value="ADH_Fe_C"/>
</dbReference>
<evidence type="ECO:0000256" key="3">
    <source>
        <dbReference type="ARBA" id="ARBA00023027"/>
    </source>
</evidence>
<dbReference type="GO" id="GO:0046872">
    <property type="term" value="F:metal ion binding"/>
    <property type="evidence" value="ECO:0007669"/>
    <property type="project" value="InterPro"/>
</dbReference>
<organism evidence="6 7">
    <name type="scientific">Halobacillus dabanensis</name>
    <dbReference type="NCBI Taxonomy" id="240302"/>
    <lineage>
        <taxon>Bacteria</taxon>
        <taxon>Bacillati</taxon>
        <taxon>Bacillota</taxon>
        <taxon>Bacilli</taxon>
        <taxon>Bacillales</taxon>
        <taxon>Bacillaceae</taxon>
        <taxon>Halobacillus</taxon>
    </lineage>
</organism>
<dbReference type="Proteomes" id="UP000183557">
    <property type="component" value="Unassembled WGS sequence"/>
</dbReference>
<evidence type="ECO:0000256" key="2">
    <source>
        <dbReference type="ARBA" id="ARBA00023002"/>
    </source>
</evidence>
<dbReference type="Pfam" id="PF00465">
    <property type="entry name" value="Fe-ADH"/>
    <property type="match status" value="1"/>
</dbReference>
<dbReference type="STRING" id="240302.BN982_01643"/>
<feature type="domain" description="Fe-containing alcohol dehydrogenase-like C-terminal" evidence="5">
    <location>
        <begin position="191"/>
        <end position="388"/>
    </location>
</feature>
<protein>
    <submittedName>
        <fullName evidence="6">Alcohol dehydrogenase, class IV</fullName>
    </submittedName>
</protein>
<dbReference type="PROSITE" id="PS00060">
    <property type="entry name" value="ADH_IRON_2"/>
    <property type="match status" value="1"/>
</dbReference>
<evidence type="ECO:0000313" key="7">
    <source>
        <dbReference type="Proteomes" id="UP000183557"/>
    </source>
</evidence>
<comment type="similarity">
    <text evidence="1">Belongs to the iron-containing alcohol dehydrogenase family.</text>
</comment>
<dbReference type="RefSeq" id="WP_075036915.1">
    <property type="nucleotide sequence ID" value="NZ_FOSB01000006.1"/>
</dbReference>
<reference evidence="7" key="1">
    <citation type="submission" date="2016-10" db="EMBL/GenBank/DDBJ databases">
        <authorList>
            <person name="Varghese N."/>
            <person name="Submissions S."/>
        </authorList>
    </citation>
    <scope>NUCLEOTIDE SEQUENCE [LARGE SCALE GENOMIC DNA]</scope>
    <source>
        <strain evidence="7">CGMCC 1.3704</strain>
    </source>
</reference>
<proteinExistence type="inferred from homology"/>
<dbReference type="PANTHER" id="PTHR11496">
    <property type="entry name" value="ALCOHOL DEHYDROGENASE"/>
    <property type="match status" value="1"/>
</dbReference>
<keyword evidence="2" id="KW-0560">Oxidoreductase</keyword>
<dbReference type="InterPro" id="IPR039697">
    <property type="entry name" value="Alcohol_dehydrogenase_Fe"/>
</dbReference>
<evidence type="ECO:0000259" key="5">
    <source>
        <dbReference type="Pfam" id="PF25137"/>
    </source>
</evidence>
<dbReference type="InterPro" id="IPR018211">
    <property type="entry name" value="ADH_Fe_CS"/>
</dbReference>
<accession>A0A1I3WD50</accession>
<dbReference type="Gene3D" id="3.40.50.1970">
    <property type="match status" value="1"/>
</dbReference>
<evidence type="ECO:0000256" key="1">
    <source>
        <dbReference type="ARBA" id="ARBA00007358"/>
    </source>
</evidence>
<dbReference type="GO" id="GO:0004022">
    <property type="term" value="F:alcohol dehydrogenase (NAD+) activity"/>
    <property type="evidence" value="ECO:0007669"/>
    <property type="project" value="TreeGrafter"/>
</dbReference>
<gene>
    <name evidence="6" type="ORF">SAMN04487936_106322</name>
</gene>
<sequence>MTLQNVFDFHMPKVLRTGAGSFLTLAEEVEKFHPEKVGVISDRGLEKAGLVDRLVDSIDQVPDSIVTFTDIQGEPTFKLVGEVVEKMKMEACDLIIGIGGGSALDVAKATAALMDKENITPYLNGELTIESRTVPSILLPTTSGTGSEVTMNAIFGDEEEQLKRGIVSASLLPDVSIVDPELTISCPPRVTASSGVDAFTHAIESYVAVKANPLTKMYAEKAMKLFGPNIHRAVHNGDKDLKAREGMSLVSLFGGISLANAGVGAVHALAYPLGGKYKIEHGVANALLLPYVLEVTGKTCATEMVQIAKFLQLGDYDENPHEALDEVVGYLYELLDQLDLPSSLSELGVEEASLNLLADQASKVERLLSNTPFNLSKDKITKIYQNAYHGLPQMRREEVQNVERTTGQTVH</sequence>